<dbReference type="AlphaFoldDB" id="A0A835W5R9"/>
<feature type="compositionally biased region" description="Low complexity" evidence="1">
    <location>
        <begin position="114"/>
        <end position="139"/>
    </location>
</feature>
<gene>
    <name evidence="2" type="ORF">HXX76_006219</name>
</gene>
<keyword evidence="3" id="KW-1185">Reference proteome</keyword>
<dbReference type="OrthoDB" id="10596615at2759"/>
<feature type="region of interest" description="Disordered" evidence="1">
    <location>
        <begin position="1"/>
        <end position="84"/>
    </location>
</feature>
<comment type="caution">
    <text evidence="2">The sequence shown here is derived from an EMBL/GenBank/DDBJ whole genome shotgun (WGS) entry which is preliminary data.</text>
</comment>
<feature type="compositionally biased region" description="Polar residues" evidence="1">
    <location>
        <begin position="61"/>
        <end position="73"/>
    </location>
</feature>
<dbReference type="Proteomes" id="UP000650467">
    <property type="component" value="Unassembled WGS sequence"/>
</dbReference>
<name>A0A835W5R9_CHLIN</name>
<sequence>MVAASAAPTPPPFLTRAQLGASKTNKVTPLPPTPRQESPEPAAGPVQQRDTAAVGAGDSTDAGTQRVASQVPTQLWGPEPNLPAAVTAAAPPLVDGPSVAPRASVETMPPRPLPVVARPPVARRSSPAATAAPSSAAARVPYTQLPTDTLRLMNGNRRQMVGRVTLRTFFPEAAETVIARKCGSVMVNVHRLLEDGVTLSAAYKVLVSYAASKSGTDMRLLGVTSLVADMGLEPGSYVRLAWGPEVAGAPGKRVVTVERTEVP</sequence>
<feature type="region of interest" description="Disordered" evidence="1">
    <location>
        <begin position="103"/>
        <end position="139"/>
    </location>
</feature>
<organism evidence="2 3">
    <name type="scientific">Chlamydomonas incerta</name>
    <dbReference type="NCBI Taxonomy" id="51695"/>
    <lineage>
        <taxon>Eukaryota</taxon>
        <taxon>Viridiplantae</taxon>
        <taxon>Chlorophyta</taxon>
        <taxon>core chlorophytes</taxon>
        <taxon>Chlorophyceae</taxon>
        <taxon>CS clade</taxon>
        <taxon>Chlamydomonadales</taxon>
        <taxon>Chlamydomonadaceae</taxon>
        <taxon>Chlamydomonas</taxon>
    </lineage>
</organism>
<evidence type="ECO:0000313" key="3">
    <source>
        <dbReference type="Proteomes" id="UP000650467"/>
    </source>
</evidence>
<reference evidence="2" key="1">
    <citation type="journal article" date="2020" name="bioRxiv">
        <title>Comparative genomics of Chlamydomonas.</title>
        <authorList>
            <person name="Craig R.J."/>
            <person name="Hasan A.R."/>
            <person name="Ness R.W."/>
            <person name="Keightley P.D."/>
        </authorList>
    </citation>
    <scope>NUCLEOTIDE SEQUENCE</scope>
    <source>
        <strain evidence="2">SAG 7.73</strain>
    </source>
</reference>
<dbReference type="EMBL" id="JAEHOC010000012">
    <property type="protein sequence ID" value="KAG2436691.1"/>
    <property type="molecule type" value="Genomic_DNA"/>
</dbReference>
<protein>
    <submittedName>
        <fullName evidence="2">Uncharacterized protein</fullName>
    </submittedName>
</protein>
<evidence type="ECO:0000313" key="2">
    <source>
        <dbReference type="EMBL" id="KAG2436691.1"/>
    </source>
</evidence>
<evidence type="ECO:0000256" key="1">
    <source>
        <dbReference type="SAM" id="MobiDB-lite"/>
    </source>
</evidence>
<proteinExistence type="predicted"/>
<accession>A0A835W5R9</accession>